<dbReference type="GO" id="GO:0016853">
    <property type="term" value="F:isomerase activity"/>
    <property type="evidence" value="ECO:0007669"/>
    <property type="project" value="UniProtKB-KW"/>
</dbReference>
<protein>
    <submittedName>
        <fullName evidence="2">Maleylpyruvate isomerase N-terminal domain-containing protein</fullName>
    </submittedName>
</protein>
<organism evidence="2 3">
    <name type="scientific">Dactylosporangium cerinum</name>
    <dbReference type="NCBI Taxonomy" id="1434730"/>
    <lineage>
        <taxon>Bacteria</taxon>
        <taxon>Bacillati</taxon>
        <taxon>Actinomycetota</taxon>
        <taxon>Actinomycetes</taxon>
        <taxon>Micromonosporales</taxon>
        <taxon>Micromonosporaceae</taxon>
        <taxon>Dactylosporangium</taxon>
    </lineage>
</organism>
<proteinExistence type="predicted"/>
<dbReference type="SUPFAM" id="SSF109854">
    <property type="entry name" value="DinB/YfiT-like putative metalloenzymes"/>
    <property type="match status" value="1"/>
</dbReference>
<keyword evidence="2" id="KW-0413">Isomerase</keyword>
<reference evidence="3" key="1">
    <citation type="journal article" date="2019" name="Int. J. Syst. Evol. Microbiol.">
        <title>The Global Catalogue of Microorganisms (GCM) 10K type strain sequencing project: providing services to taxonomists for standard genome sequencing and annotation.</title>
        <authorList>
            <consortium name="The Broad Institute Genomics Platform"/>
            <consortium name="The Broad Institute Genome Sequencing Center for Infectious Disease"/>
            <person name="Wu L."/>
            <person name="Ma J."/>
        </authorList>
    </citation>
    <scope>NUCLEOTIDE SEQUENCE [LARGE SCALE GENOMIC DNA]</scope>
    <source>
        <strain evidence="3">CGMCC 4.7152</strain>
    </source>
</reference>
<dbReference type="InterPro" id="IPR034660">
    <property type="entry name" value="DinB/YfiT-like"/>
</dbReference>
<dbReference type="Pfam" id="PF11716">
    <property type="entry name" value="MDMPI_N"/>
    <property type="match status" value="1"/>
</dbReference>
<evidence type="ECO:0000313" key="2">
    <source>
        <dbReference type="EMBL" id="MFC5004465.1"/>
    </source>
</evidence>
<dbReference type="Proteomes" id="UP001595912">
    <property type="component" value="Unassembled WGS sequence"/>
</dbReference>
<evidence type="ECO:0000313" key="3">
    <source>
        <dbReference type="Proteomes" id="UP001595912"/>
    </source>
</evidence>
<dbReference type="RefSeq" id="WP_380124395.1">
    <property type="nucleotide sequence ID" value="NZ_JBHSIU010000066.1"/>
</dbReference>
<dbReference type="EMBL" id="JBHSIU010000066">
    <property type="protein sequence ID" value="MFC5004465.1"/>
    <property type="molecule type" value="Genomic_DNA"/>
</dbReference>
<comment type="caution">
    <text evidence="2">The sequence shown here is derived from an EMBL/GenBank/DDBJ whole genome shotgun (WGS) entry which is preliminary data.</text>
</comment>
<name>A0ABV9WAF0_9ACTN</name>
<gene>
    <name evidence="2" type="ORF">ACFPIJ_42395</name>
</gene>
<sequence>MTIDDRLTTLDALWSVWAEHGRVMTDEQWQRPTRLGDWDVRSLYAHAGSWPWMLSILIDRVRDTEPTHVTAAALLQDFNAPTGVAHSRRDIVAAGAREDAARYSTAQMVEQFAGTGPRAIATARQLGPVVVDYFERALLRLDEAVSIGIVEATVHLLDLQRALGQPPDVPVEGLTHTAAVIVQMAPPVDFIESATGRSTIDLFPVLS</sequence>
<accession>A0ABV9WAF0</accession>
<feature type="domain" description="Mycothiol-dependent maleylpyruvate isomerase metal-binding" evidence="1">
    <location>
        <begin position="10"/>
        <end position="160"/>
    </location>
</feature>
<keyword evidence="3" id="KW-1185">Reference proteome</keyword>
<dbReference type="InterPro" id="IPR024344">
    <property type="entry name" value="MDMPI_metal-binding"/>
</dbReference>
<dbReference type="Gene3D" id="1.20.120.450">
    <property type="entry name" value="dinb family like domain"/>
    <property type="match status" value="1"/>
</dbReference>
<evidence type="ECO:0000259" key="1">
    <source>
        <dbReference type="Pfam" id="PF11716"/>
    </source>
</evidence>